<dbReference type="AlphaFoldDB" id="A0AAN5C1B3"/>
<dbReference type="PANTHER" id="PTHR24141">
    <property type="entry name" value="2-5A-DEPENDENT RIBONUCLEASE"/>
    <property type="match status" value="1"/>
</dbReference>
<feature type="repeat" description="ANK" evidence="3">
    <location>
        <begin position="215"/>
        <end position="235"/>
    </location>
</feature>
<comment type="caution">
    <text evidence="4">The sequence shown here is derived from an EMBL/GenBank/DDBJ whole genome shotgun (WGS) entry which is preliminary data.</text>
</comment>
<evidence type="ECO:0000256" key="3">
    <source>
        <dbReference type="PROSITE-ProRule" id="PRU00023"/>
    </source>
</evidence>
<evidence type="ECO:0000256" key="2">
    <source>
        <dbReference type="ARBA" id="ARBA00023043"/>
    </source>
</evidence>
<feature type="non-terminal residue" evidence="4">
    <location>
        <position position="1"/>
    </location>
</feature>
<reference evidence="5" key="1">
    <citation type="submission" date="2022-10" db="EMBL/GenBank/DDBJ databases">
        <title>Genome assembly of Pristionchus species.</title>
        <authorList>
            <person name="Yoshida K."/>
            <person name="Sommer R.J."/>
        </authorList>
    </citation>
    <scope>NUCLEOTIDE SEQUENCE [LARGE SCALE GENOMIC DNA]</scope>
    <source>
        <strain evidence="5">RS5460</strain>
    </source>
</reference>
<dbReference type="Proteomes" id="UP001328107">
    <property type="component" value="Unassembled WGS sequence"/>
</dbReference>
<feature type="non-terminal residue" evidence="4">
    <location>
        <position position="438"/>
    </location>
</feature>
<dbReference type="InterPro" id="IPR002110">
    <property type="entry name" value="Ankyrin_rpt"/>
</dbReference>
<gene>
    <name evidence="4" type="ORF">PMAYCL1PPCAC_03303</name>
</gene>
<sequence>YAIQNFGTLFLPTVPSDDLLALKKFTASEKLQEPLLTQLVRRNVPFSIIEKFRAVSLYHWVDADFESELNVILKKAHDAIGDDAGEFYDYGAAAVEALRFGHCILALNLARNEELFPELTQEIIIDTPTSKEPFDSNAMMYKRSKTTPYFLPIHAAAAKGRIDVLEWYYTQYPNALNHLDGDNWTVLHYAAVSEDSRALKWMMAKGVQMTMRNKQGQTPLHVAVRAGRIEHVKVLCSSLEALDRLCLHSDHLFLEFRSSLNWKTNEGFSALHLAAGSGNLEIVEALCRHPFIDVSCRDKEGITPIMISASRGHLACVEFLSKRNTEQVDELKRDDLMHAAINGQTNVVAFLLKSTTMSHDSTDTCHNSALHYACAYGWLPIVKMLVEVDSSMLAQENRKGLTPVVCAYRNGHFGIVQWLVASGYSQFVSEDPSSKENL</sequence>
<evidence type="ECO:0000313" key="4">
    <source>
        <dbReference type="EMBL" id="GMR33108.1"/>
    </source>
</evidence>
<dbReference type="SMART" id="SM00248">
    <property type="entry name" value="ANK"/>
    <property type="match status" value="7"/>
</dbReference>
<keyword evidence="2 3" id="KW-0040">ANK repeat</keyword>
<proteinExistence type="predicted"/>
<name>A0AAN5C1B3_9BILA</name>
<dbReference type="Pfam" id="PF12796">
    <property type="entry name" value="Ank_2"/>
    <property type="match status" value="3"/>
</dbReference>
<dbReference type="Gene3D" id="1.25.40.20">
    <property type="entry name" value="Ankyrin repeat-containing domain"/>
    <property type="match status" value="3"/>
</dbReference>
<dbReference type="InterPro" id="IPR036770">
    <property type="entry name" value="Ankyrin_rpt-contain_sf"/>
</dbReference>
<keyword evidence="5" id="KW-1185">Reference proteome</keyword>
<protein>
    <recommendedName>
        <fullName evidence="6">Ankyrin repeat-containing protein</fullName>
    </recommendedName>
</protein>
<dbReference type="SUPFAM" id="SSF48403">
    <property type="entry name" value="Ankyrin repeat"/>
    <property type="match status" value="1"/>
</dbReference>
<evidence type="ECO:0000313" key="5">
    <source>
        <dbReference type="Proteomes" id="UP001328107"/>
    </source>
</evidence>
<dbReference type="GO" id="GO:0003723">
    <property type="term" value="F:RNA binding"/>
    <property type="evidence" value="ECO:0007669"/>
    <property type="project" value="TreeGrafter"/>
</dbReference>
<dbReference type="PROSITE" id="PS50297">
    <property type="entry name" value="ANK_REP_REGION"/>
    <property type="match status" value="2"/>
</dbReference>
<accession>A0AAN5C1B3</accession>
<feature type="repeat" description="ANK" evidence="3">
    <location>
        <begin position="182"/>
        <end position="214"/>
    </location>
</feature>
<dbReference type="EMBL" id="BTRK01000001">
    <property type="protein sequence ID" value="GMR33108.1"/>
    <property type="molecule type" value="Genomic_DNA"/>
</dbReference>
<keyword evidence="1" id="KW-0677">Repeat</keyword>
<evidence type="ECO:0000256" key="1">
    <source>
        <dbReference type="ARBA" id="ARBA00022737"/>
    </source>
</evidence>
<dbReference type="PANTHER" id="PTHR24141:SF1">
    <property type="entry name" value="2-5A-DEPENDENT RIBONUCLEASE"/>
    <property type="match status" value="1"/>
</dbReference>
<dbReference type="GO" id="GO:0004540">
    <property type="term" value="F:RNA nuclease activity"/>
    <property type="evidence" value="ECO:0007669"/>
    <property type="project" value="TreeGrafter"/>
</dbReference>
<dbReference type="GO" id="GO:0006396">
    <property type="term" value="P:RNA processing"/>
    <property type="evidence" value="ECO:0007669"/>
    <property type="project" value="TreeGrafter"/>
</dbReference>
<feature type="repeat" description="ANK" evidence="3">
    <location>
        <begin position="266"/>
        <end position="286"/>
    </location>
</feature>
<dbReference type="PROSITE" id="PS50088">
    <property type="entry name" value="ANK_REPEAT"/>
    <property type="match status" value="3"/>
</dbReference>
<organism evidence="4 5">
    <name type="scientific">Pristionchus mayeri</name>
    <dbReference type="NCBI Taxonomy" id="1317129"/>
    <lineage>
        <taxon>Eukaryota</taxon>
        <taxon>Metazoa</taxon>
        <taxon>Ecdysozoa</taxon>
        <taxon>Nematoda</taxon>
        <taxon>Chromadorea</taxon>
        <taxon>Rhabditida</taxon>
        <taxon>Rhabditina</taxon>
        <taxon>Diplogasteromorpha</taxon>
        <taxon>Diplogasteroidea</taxon>
        <taxon>Neodiplogasteridae</taxon>
        <taxon>Pristionchus</taxon>
    </lineage>
</organism>
<evidence type="ECO:0008006" key="6">
    <source>
        <dbReference type="Google" id="ProtNLM"/>
    </source>
</evidence>